<evidence type="ECO:0000256" key="1">
    <source>
        <dbReference type="ARBA" id="ARBA00023015"/>
    </source>
</evidence>
<accession>E3CWG5</accession>
<dbReference type="InterPro" id="IPR036388">
    <property type="entry name" value="WH-like_DNA-bd_sf"/>
</dbReference>
<dbReference type="Pfam" id="PF00392">
    <property type="entry name" value="GntR"/>
    <property type="match status" value="1"/>
</dbReference>
<dbReference type="HOGENOM" id="CLU_017584_5_0_0"/>
<keyword evidence="6" id="KW-1185">Reference proteome</keyword>
<keyword evidence="3" id="KW-0804">Transcription</keyword>
<dbReference type="PANTHER" id="PTHR43537:SF5">
    <property type="entry name" value="UXU OPERON TRANSCRIPTIONAL REGULATOR"/>
    <property type="match status" value="1"/>
</dbReference>
<dbReference type="AlphaFoldDB" id="E3CWG5"/>
<name>E3CWG5_9BACT</name>
<feature type="domain" description="HTH gntR-type" evidence="4">
    <location>
        <begin position="6"/>
        <end position="73"/>
    </location>
</feature>
<dbReference type="PaxDb" id="584708-Apau_1906"/>
<dbReference type="SUPFAM" id="SSF48008">
    <property type="entry name" value="GntR ligand-binding domain-like"/>
    <property type="match status" value="1"/>
</dbReference>
<dbReference type="RefSeq" id="WP_006301553.1">
    <property type="nucleotide sequence ID" value="NZ_CM001022.1"/>
</dbReference>
<dbReference type="Gene3D" id="1.20.120.530">
    <property type="entry name" value="GntR ligand-binding domain-like"/>
    <property type="match status" value="1"/>
</dbReference>
<dbReference type="Proteomes" id="UP000005096">
    <property type="component" value="Chromosome"/>
</dbReference>
<dbReference type="Pfam" id="PF07729">
    <property type="entry name" value="FCD"/>
    <property type="match status" value="1"/>
</dbReference>
<dbReference type="STRING" id="584708.Apau_1906"/>
<evidence type="ECO:0000256" key="3">
    <source>
        <dbReference type="ARBA" id="ARBA00023163"/>
    </source>
</evidence>
<evidence type="ECO:0000256" key="2">
    <source>
        <dbReference type="ARBA" id="ARBA00023125"/>
    </source>
</evidence>
<reference evidence="5 6" key="1">
    <citation type="journal article" date="2010" name="Stand. Genomic Sci.">
        <title>Non-contiguous finished genome sequence of Aminomonas paucivorans type strain (GLU-3).</title>
        <authorList>
            <person name="Pitluck S."/>
            <person name="Yasawong M."/>
            <person name="Held B."/>
            <person name="Lapidus A."/>
            <person name="Nolan M."/>
            <person name="Copeland A."/>
            <person name="Lucas S."/>
            <person name="Del Rio T.G."/>
            <person name="Tice H."/>
            <person name="Cheng J.F."/>
            <person name="Chertkov O."/>
            <person name="Goodwin L."/>
            <person name="Tapia R."/>
            <person name="Han C."/>
            <person name="Liolios K."/>
            <person name="Ivanova N."/>
            <person name="Mavromatis K."/>
            <person name="Ovchinnikova G."/>
            <person name="Pati A."/>
            <person name="Chen A."/>
            <person name="Palaniappan K."/>
            <person name="Land M."/>
            <person name="Hauser L."/>
            <person name="Chang Y.J."/>
            <person name="Jeffries C.D."/>
            <person name="Pukall R."/>
            <person name="Spring S."/>
            <person name="Rohde M."/>
            <person name="Sikorski J."/>
            <person name="Goker M."/>
            <person name="Woyke T."/>
            <person name="Bristow J."/>
            <person name="Eisen J.A."/>
            <person name="Markowitz V."/>
            <person name="Hugenholtz P."/>
            <person name="Kyrpides N.C."/>
            <person name="Klenk H.P."/>
        </authorList>
    </citation>
    <scope>NUCLEOTIDE SEQUENCE [LARGE SCALE GENOMIC DNA]</scope>
    <source>
        <strain evidence="5 6">DSM 12260</strain>
    </source>
</reference>
<keyword evidence="2" id="KW-0238">DNA-binding</keyword>
<dbReference type="PANTHER" id="PTHR43537">
    <property type="entry name" value="TRANSCRIPTIONAL REGULATOR, GNTR FAMILY"/>
    <property type="match status" value="1"/>
</dbReference>
<dbReference type="PRINTS" id="PR00035">
    <property type="entry name" value="HTHGNTR"/>
</dbReference>
<dbReference type="InterPro" id="IPR036390">
    <property type="entry name" value="WH_DNA-bd_sf"/>
</dbReference>
<dbReference type="SMART" id="SM00345">
    <property type="entry name" value="HTH_GNTR"/>
    <property type="match status" value="1"/>
</dbReference>
<evidence type="ECO:0000259" key="4">
    <source>
        <dbReference type="PROSITE" id="PS50949"/>
    </source>
</evidence>
<dbReference type="InterPro" id="IPR011711">
    <property type="entry name" value="GntR_C"/>
</dbReference>
<dbReference type="eggNOG" id="COG1802">
    <property type="taxonomic scope" value="Bacteria"/>
</dbReference>
<dbReference type="GO" id="GO:0003677">
    <property type="term" value="F:DNA binding"/>
    <property type="evidence" value="ECO:0007669"/>
    <property type="project" value="UniProtKB-KW"/>
</dbReference>
<evidence type="ECO:0000313" key="5">
    <source>
        <dbReference type="EMBL" id="EFQ24320.1"/>
    </source>
</evidence>
<dbReference type="GO" id="GO:0003700">
    <property type="term" value="F:DNA-binding transcription factor activity"/>
    <property type="evidence" value="ECO:0007669"/>
    <property type="project" value="InterPro"/>
</dbReference>
<dbReference type="InterPro" id="IPR000524">
    <property type="entry name" value="Tscrpt_reg_HTH_GntR"/>
</dbReference>
<evidence type="ECO:0000313" key="6">
    <source>
        <dbReference type="Proteomes" id="UP000005096"/>
    </source>
</evidence>
<dbReference type="PROSITE" id="PS50949">
    <property type="entry name" value="HTH_GNTR"/>
    <property type="match status" value="1"/>
</dbReference>
<dbReference type="SUPFAM" id="SSF46785">
    <property type="entry name" value="Winged helix' DNA-binding domain"/>
    <property type="match status" value="1"/>
</dbReference>
<gene>
    <name evidence="5" type="ORF">Apau_1906</name>
</gene>
<organism evidence="5 6">
    <name type="scientific">Aminomonas paucivorans DSM 12260</name>
    <dbReference type="NCBI Taxonomy" id="584708"/>
    <lineage>
        <taxon>Bacteria</taxon>
        <taxon>Thermotogati</taxon>
        <taxon>Synergistota</taxon>
        <taxon>Synergistia</taxon>
        <taxon>Synergistales</taxon>
        <taxon>Synergistaceae</taxon>
        <taxon>Aminomonas</taxon>
    </lineage>
</organism>
<dbReference type="InterPro" id="IPR008920">
    <property type="entry name" value="TF_FadR/GntR_C"/>
</dbReference>
<dbReference type="Gene3D" id="1.10.10.10">
    <property type="entry name" value="Winged helix-like DNA-binding domain superfamily/Winged helix DNA-binding domain"/>
    <property type="match status" value="1"/>
</dbReference>
<dbReference type="SMART" id="SM00895">
    <property type="entry name" value="FCD"/>
    <property type="match status" value="1"/>
</dbReference>
<dbReference type="EMBL" id="CM001022">
    <property type="protein sequence ID" value="EFQ24320.1"/>
    <property type="molecule type" value="Genomic_DNA"/>
</dbReference>
<protein>
    <submittedName>
        <fullName evidence="5">Transcriptional regulator, GntR family</fullName>
    </submittedName>
</protein>
<sequence>MRGDQSTAEEQAYEGVIRLILEGRIPPGFPLVEQQVAEELGLSRTPVRNALRRLAAEGLLENRTGRSCVLPGLSRKDLEDLYRVRLIAEPWVAYDAARQAGEEEREVFENLILRERECYFSGDPKIYEVNKDLHLGIARLTGNRHMEHQVKQLFWRCELYVLFFDNFFRRAGKVELLRDPDRSKSHREHRDLVRAIFENRPNEAKEIMEDHIHSTVAMLLHNSESLRAYGGVSLLEE</sequence>
<proteinExistence type="predicted"/>
<keyword evidence="1" id="KW-0805">Transcription regulation</keyword>
<dbReference type="CDD" id="cd07377">
    <property type="entry name" value="WHTH_GntR"/>
    <property type="match status" value="1"/>
</dbReference>